<feature type="region of interest" description="Disordered" evidence="1">
    <location>
        <begin position="325"/>
        <end position="395"/>
    </location>
</feature>
<evidence type="ECO:0000313" key="3">
    <source>
        <dbReference type="Proteomes" id="UP000242381"/>
    </source>
</evidence>
<dbReference type="InterPro" id="IPR024645">
    <property type="entry name" value="Mitochondr_Som1"/>
</dbReference>
<gene>
    <name evidence="2" type="ORF">BCV71DRAFT_291255</name>
</gene>
<feature type="compositionally biased region" description="Low complexity" evidence="1">
    <location>
        <begin position="344"/>
        <end position="369"/>
    </location>
</feature>
<feature type="region of interest" description="Disordered" evidence="1">
    <location>
        <begin position="278"/>
        <end position="307"/>
    </location>
</feature>
<evidence type="ECO:0000313" key="2">
    <source>
        <dbReference type="EMBL" id="ORE17924.1"/>
    </source>
</evidence>
<accession>A0A1X0S0Z9</accession>
<dbReference type="AlphaFoldDB" id="A0A1X0S0Z9"/>
<feature type="compositionally biased region" description="Basic residues" evidence="1">
    <location>
        <begin position="145"/>
        <end position="160"/>
    </location>
</feature>
<dbReference type="Proteomes" id="UP000242381">
    <property type="component" value="Unassembled WGS sequence"/>
</dbReference>
<dbReference type="Pfam" id="PF11093">
    <property type="entry name" value="Mitochondr_Som1"/>
    <property type="match status" value="1"/>
</dbReference>
<protein>
    <submittedName>
        <fullName evidence="2">Uncharacterized protein</fullName>
    </submittedName>
</protein>
<reference evidence="2 3" key="1">
    <citation type="journal article" date="2016" name="Proc. Natl. Acad. Sci. U.S.A.">
        <title>Lipid metabolic changes in an early divergent fungus govern the establishment of a mutualistic symbiosis with endobacteria.</title>
        <authorList>
            <person name="Lastovetsky O.A."/>
            <person name="Gaspar M.L."/>
            <person name="Mondo S.J."/>
            <person name="LaButti K.M."/>
            <person name="Sandor L."/>
            <person name="Grigoriev I.V."/>
            <person name="Henry S.A."/>
            <person name="Pawlowska T.E."/>
        </authorList>
    </citation>
    <scope>NUCLEOTIDE SEQUENCE [LARGE SCALE GENOMIC DNA]</scope>
    <source>
        <strain evidence="2 3">ATCC 11559</strain>
    </source>
</reference>
<dbReference type="VEuPathDB" id="FungiDB:BCV72DRAFT_302207"/>
<dbReference type="GO" id="GO:0042720">
    <property type="term" value="C:mitochondrial inner membrane peptidase complex"/>
    <property type="evidence" value="ECO:0007669"/>
    <property type="project" value="InterPro"/>
</dbReference>
<proteinExistence type="predicted"/>
<sequence length="462" mass="48934">MTDQEEIRKKIPRIIIPENCKLYEMVQYQCEASSSCIECNPFPRLFLKCAGLPTVEVTPEYDQNGNPVFSVLISALILQETLAQEANAHAPNTLHDDWSKFLSLLSDLKNLENSDSLPKRDAQPPVVSWQSLEGSPGPNQFSPRHVIKRTSRVFSRKKNPRATPELQTDHPPDTRAVDDIVALLSDIQGIGSVPSVLSGLTGDGFPISSLQSNIQGNDFPVSSLQSDALSVKPAANDQQASLPDASLQSFTNFPTGSIVPYATHPSIQIPNVLSVPQTNGQSSIAQSGVSTPASQALQPDTVLSSPRSPWPVVYPIADPLPAQSAANPPAIPASDSSVTAFGNLPENAPLHPAAPAAPASPVPENAAPSSTSPEPHTTQPILSPNPGPSNTIITPVPSSAVTTSISITSSAATSTISMKTTTSTTRLITPTTIPSMSNASSDQINFAELSFSLFILISFVFL</sequence>
<feature type="compositionally biased region" description="Basic and acidic residues" evidence="1">
    <location>
        <begin position="113"/>
        <end position="122"/>
    </location>
</feature>
<evidence type="ECO:0000256" key="1">
    <source>
        <dbReference type="SAM" id="MobiDB-lite"/>
    </source>
</evidence>
<feature type="compositionally biased region" description="Polar residues" evidence="1">
    <location>
        <begin position="370"/>
        <end position="392"/>
    </location>
</feature>
<dbReference type="EMBL" id="KV921343">
    <property type="protein sequence ID" value="ORE17924.1"/>
    <property type="molecule type" value="Genomic_DNA"/>
</dbReference>
<feature type="region of interest" description="Disordered" evidence="1">
    <location>
        <begin position="113"/>
        <end position="173"/>
    </location>
</feature>
<feature type="compositionally biased region" description="Polar residues" evidence="1">
    <location>
        <begin position="128"/>
        <end position="142"/>
    </location>
</feature>
<name>A0A1X0S0Z9_RHIZD</name>
<organism evidence="2 3">
    <name type="scientific">Rhizopus microsporus</name>
    <dbReference type="NCBI Taxonomy" id="58291"/>
    <lineage>
        <taxon>Eukaryota</taxon>
        <taxon>Fungi</taxon>
        <taxon>Fungi incertae sedis</taxon>
        <taxon>Mucoromycota</taxon>
        <taxon>Mucoromycotina</taxon>
        <taxon>Mucoromycetes</taxon>
        <taxon>Mucorales</taxon>
        <taxon>Mucorineae</taxon>
        <taxon>Rhizopodaceae</taxon>
        <taxon>Rhizopus</taxon>
    </lineage>
</organism>